<keyword evidence="1" id="KW-1133">Transmembrane helix</keyword>
<feature type="transmembrane region" description="Helical" evidence="1">
    <location>
        <begin position="97"/>
        <end position="119"/>
    </location>
</feature>
<accession>A0A4Q9DZI4</accession>
<protein>
    <submittedName>
        <fullName evidence="2">DUF1453 family protein</fullName>
    </submittedName>
</protein>
<organism evidence="2 3">
    <name type="scientific">Paenibacillus thalictri</name>
    <dbReference type="NCBI Taxonomy" id="2527873"/>
    <lineage>
        <taxon>Bacteria</taxon>
        <taxon>Bacillati</taxon>
        <taxon>Bacillota</taxon>
        <taxon>Bacilli</taxon>
        <taxon>Bacillales</taxon>
        <taxon>Paenibacillaceae</taxon>
        <taxon>Paenibacillus</taxon>
    </lineage>
</organism>
<keyword evidence="1" id="KW-0812">Transmembrane</keyword>
<evidence type="ECO:0000313" key="2">
    <source>
        <dbReference type="EMBL" id="TBL80691.1"/>
    </source>
</evidence>
<proteinExistence type="predicted"/>
<dbReference type="RefSeq" id="WP_131012292.1">
    <property type="nucleotide sequence ID" value="NZ_SIRE01000004.1"/>
</dbReference>
<dbReference type="InterPro" id="IPR058247">
    <property type="entry name" value="DUF1453"/>
</dbReference>
<sequence length="183" mass="21186">MWRCLIIQNTGSVLYIVLLLAFVIYRRVKRSIGFQKLQRSRLIIRTVLFAVIGIAIFIAGLRHPLYMIGDVAGLAVGVCLAIYAVKHSRFEKRQDGWYYRTHLGIELSVLFLFLGRLAYRMFLMYSQAQNDPSHPFNANPYDPQALASDPWTSGIFYVIIAYYVGYFGYLLRKEKELRSSDEQ</sequence>
<dbReference type="EMBL" id="SIRE01000004">
    <property type="protein sequence ID" value="TBL80691.1"/>
    <property type="molecule type" value="Genomic_DNA"/>
</dbReference>
<evidence type="ECO:0000256" key="1">
    <source>
        <dbReference type="SAM" id="Phobius"/>
    </source>
</evidence>
<feature type="transmembrane region" description="Helical" evidence="1">
    <location>
        <begin position="65"/>
        <end position="85"/>
    </location>
</feature>
<feature type="transmembrane region" description="Helical" evidence="1">
    <location>
        <begin position="151"/>
        <end position="171"/>
    </location>
</feature>
<comment type="caution">
    <text evidence="2">The sequence shown here is derived from an EMBL/GenBank/DDBJ whole genome shotgun (WGS) entry which is preliminary data.</text>
</comment>
<gene>
    <name evidence="2" type="ORF">EYB31_05545</name>
</gene>
<dbReference type="Proteomes" id="UP000293142">
    <property type="component" value="Unassembled WGS sequence"/>
</dbReference>
<keyword evidence="1" id="KW-0472">Membrane</keyword>
<feature type="transmembrane region" description="Helical" evidence="1">
    <location>
        <begin position="6"/>
        <end position="26"/>
    </location>
</feature>
<dbReference type="OrthoDB" id="2595090at2"/>
<dbReference type="Pfam" id="PF07301">
    <property type="entry name" value="DUF1453"/>
    <property type="match status" value="1"/>
</dbReference>
<keyword evidence="3" id="KW-1185">Reference proteome</keyword>
<evidence type="ECO:0000313" key="3">
    <source>
        <dbReference type="Proteomes" id="UP000293142"/>
    </source>
</evidence>
<name>A0A4Q9DZI4_9BACL</name>
<reference evidence="2 3" key="1">
    <citation type="submission" date="2019-02" db="EMBL/GenBank/DDBJ databases">
        <title>Paenibacillus sp. nov., isolated from surface-sterilized tissue of Thalictrum simplex L.</title>
        <authorList>
            <person name="Tuo L."/>
        </authorList>
    </citation>
    <scope>NUCLEOTIDE SEQUENCE [LARGE SCALE GENOMIC DNA]</scope>
    <source>
        <strain evidence="2 3">N2SHLJ1</strain>
    </source>
</reference>
<feature type="transmembrane region" description="Helical" evidence="1">
    <location>
        <begin position="42"/>
        <end position="59"/>
    </location>
</feature>
<dbReference type="AlphaFoldDB" id="A0A4Q9DZI4"/>